<name>A0A4C1XV71_EUMVA</name>
<gene>
    <name evidence="1" type="ORF">EVAR_18055_1</name>
</gene>
<dbReference type="EMBL" id="BGZK01000970">
    <property type="protein sequence ID" value="GBP66882.1"/>
    <property type="molecule type" value="Genomic_DNA"/>
</dbReference>
<dbReference type="AlphaFoldDB" id="A0A4C1XV71"/>
<proteinExistence type="predicted"/>
<accession>A0A4C1XV71</accession>
<dbReference type="Proteomes" id="UP000299102">
    <property type="component" value="Unassembled WGS sequence"/>
</dbReference>
<organism evidence="1 2">
    <name type="scientific">Eumeta variegata</name>
    <name type="common">Bagworm moth</name>
    <name type="synonym">Eumeta japonica</name>
    <dbReference type="NCBI Taxonomy" id="151549"/>
    <lineage>
        <taxon>Eukaryota</taxon>
        <taxon>Metazoa</taxon>
        <taxon>Ecdysozoa</taxon>
        <taxon>Arthropoda</taxon>
        <taxon>Hexapoda</taxon>
        <taxon>Insecta</taxon>
        <taxon>Pterygota</taxon>
        <taxon>Neoptera</taxon>
        <taxon>Endopterygota</taxon>
        <taxon>Lepidoptera</taxon>
        <taxon>Glossata</taxon>
        <taxon>Ditrysia</taxon>
        <taxon>Tineoidea</taxon>
        <taxon>Psychidae</taxon>
        <taxon>Oiketicinae</taxon>
        <taxon>Eumeta</taxon>
    </lineage>
</organism>
<protein>
    <submittedName>
        <fullName evidence="1">Uncharacterized protein</fullName>
    </submittedName>
</protein>
<evidence type="ECO:0000313" key="2">
    <source>
        <dbReference type="Proteomes" id="UP000299102"/>
    </source>
</evidence>
<comment type="caution">
    <text evidence="1">The sequence shown here is derived from an EMBL/GenBank/DDBJ whole genome shotgun (WGS) entry which is preliminary data.</text>
</comment>
<reference evidence="1 2" key="1">
    <citation type="journal article" date="2019" name="Commun. Biol.">
        <title>The bagworm genome reveals a unique fibroin gene that provides high tensile strength.</title>
        <authorList>
            <person name="Kono N."/>
            <person name="Nakamura H."/>
            <person name="Ohtoshi R."/>
            <person name="Tomita M."/>
            <person name="Numata K."/>
            <person name="Arakawa K."/>
        </authorList>
    </citation>
    <scope>NUCLEOTIDE SEQUENCE [LARGE SCALE GENOMIC DNA]</scope>
</reference>
<evidence type="ECO:0000313" key="1">
    <source>
        <dbReference type="EMBL" id="GBP66882.1"/>
    </source>
</evidence>
<keyword evidence="2" id="KW-1185">Reference proteome</keyword>
<sequence length="171" mass="19859">MRKTYFCPENETKVGIKRRTRIYIEIGFKIGIKSRIDIRIESRTEMEIENEAIITIRVAWTLDISVKSKFSSLNGDQYWNSKFEGLRQVTWCMQVQDAGHHSTMPLQRPLWRGAICRLRADVVTNAVTTSRADDFIHCSKHGASDSIRLKRSHWSMPAIRVEPNIFQFDGN</sequence>